<reference evidence="7 8" key="1">
    <citation type="submission" date="2024-11" db="EMBL/GenBank/DDBJ databases">
        <authorList>
            <person name="Heng Y.C."/>
            <person name="Lim A.C.H."/>
            <person name="Lee J.K.Y."/>
            <person name="Kittelmann S."/>
        </authorList>
    </citation>
    <scope>NUCLEOTIDE SEQUENCE [LARGE SCALE GENOMIC DNA]</scope>
    <source>
        <strain evidence="7 8">WILCCON 0114</strain>
    </source>
</reference>
<dbReference type="InterPro" id="IPR029035">
    <property type="entry name" value="DHS-like_NAD/FAD-binding_dom"/>
</dbReference>
<evidence type="ECO:0000313" key="8">
    <source>
        <dbReference type="Proteomes" id="UP001623592"/>
    </source>
</evidence>
<dbReference type="SUPFAM" id="SSF52518">
    <property type="entry name" value="Thiamin diphosphate-binding fold (THDP-binding)"/>
    <property type="match status" value="2"/>
</dbReference>
<dbReference type="InterPro" id="IPR011766">
    <property type="entry name" value="TPP_enzyme_TPP-bd"/>
</dbReference>
<dbReference type="InterPro" id="IPR029061">
    <property type="entry name" value="THDP-binding"/>
</dbReference>
<sequence>MIKLSDYVFKFIANKGVKHVFYLPGGGAMHLVDSLGRNDEIEHVCMLHEQAVSIAAESYAMNTNNLGVGLVTTGPGGTNSVTGVAGAWIDSTPCLFISGQVKRSDMIGNSGVRQMGSQEIDIVSIVKPITKYAVTVLEPKRIKYYLEKAVYLCKNGRPGPVWLDIPLDVQGSMVEEEELISFDPIELEQSLEIDSEKEINDSIDKIIDLINLSERPMVIGGNGIKLSNSQEKFVKLLEKLGIPVLTTWKAADLIYDEFPLYAGRFGTMGERGANFAVQNCDLLICLSTRMDMSETGYDTSMFARSAKKVMIDIDKSEIKKLNNILDISVCSDISYFISKFIEKLDSADKLKKFTEWIHKVREWKKKYPIVLNEYRNQDEFINPYVLIDELSKQMQENEIIVPCSAGTTAEIFFQAIKIKKGQKVRSNHGFGAMGYDIPSSIGACIANGKKRTICVAGDGGMQLNIQELQTIKGQNLPIKIFVVDNSGYSSIRTMQRNYFGGFYVGSEENSGLTVPNMINMAKAYGIKAVNISHEGELKEKIDEVLQFNGPVICDVHTIPDCRVSPKLSSKKCEDGSMISKPLEDLWPFLGREEFLANMIIPPMDEKE</sequence>
<keyword evidence="2 3" id="KW-0786">Thiamine pyrophosphate</keyword>
<dbReference type="CDD" id="cd07035">
    <property type="entry name" value="TPP_PYR_POX_like"/>
    <property type="match status" value="1"/>
</dbReference>
<dbReference type="PANTHER" id="PTHR18968">
    <property type="entry name" value="THIAMINE PYROPHOSPHATE ENZYMES"/>
    <property type="match status" value="1"/>
</dbReference>
<dbReference type="EMBL" id="JBJIAA010000011">
    <property type="protein sequence ID" value="MFL0251673.1"/>
    <property type="molecule type" value="Genomic_DNA"/>
</dbReference>
<proteinExistence type="inferred from homology"/>
<accession>A0ABW8TGM1</accession>
<dbReference type="InterPro" id="IPR012000">
    <property type="entry name" value="Thiamin_PyroP_enz_cen_dom"/>
</dbReference>
<evidence type="ECO:0000256" key="2">
    <source>
        <dbReference type="ARBA" id="ARBA00023052"/>
    </source>
</evidence>
<dbReference type="Proteomes" id="UP001623592">
    <property type="component" value="Unassembled WGS sequence"/>
</dbReference>
<comment type="caution">
    <text evidence="7">The sequence shown here is derived from an EMBL/GenBank/DDBJ whole genome shotgun (WGS) entry which is preliminary data.</text>
</comment>
<dbReference type="Pfam" id="PF02776">
    <property type="entry name" value="TPP_enzyme_N"/>
    <property type="match status" value="1"/>
</dbReference>
<comment type="similarity">
    <text evidence="1 3">Belongs to the TPP enzyme family.</text>
</comment>
<keyword evidence="8" id="KW-1185">Reference proteome</keyword>
<feature type="domain" description="Thiamine pyrophosphate enzyme central" evidence="4">
    <location>
        <begin position="203"/>
        <end position="338"/>
    </location>
</feature>
<name>A0ABW8TGM1_9CLOT</name>
<dbReference type="Pfam" id="PF00205">
    <property type="entry name" value="TPP_enzyme_M"/>
    <property type="match status" value="1"/>
</dbReference>
<dbReference type="Pfam" id="PF02775">
    <property type="entry name" value="TPP_enzyme_C"/>
    <property type="match status" value="1"/>
</dbReference>
<organism evidence="7 8">
    <name type="scientific">Clostridium neuense</name>
    <dbReference type="NCBI Taxonomy" id="1728934"/>
    <lineage>
        <taxon>Bacteria</taxon>
        <taxon>Bacillati</taxon>
        <taxon>Bacillota</taxon>
        <taxon>Clostridia</taxon>
        <taxon>Eubacteriales</taxon>
        <taxon>Clostridiaceae</taxon>
        <taxon>Clostridium</taxon>
    </lineage>
</organism>
<dbReference type="PANTHER" id="PTHR18968:SF142">
    <property type="entry name" value="ACETOLACTATE SYNTHASE"/>
    <property type="match status" value="1"/>
</dbReference>
<gene>
    <name evidence="7" type="ORF">ACJDT4_14720</name>
</gene>
<dbReference type="CDD" id="cd00568">
    <property type="entry name" value="TPP_enzymes"/>
    <property type="match status" value="1"/>
</dbReference>
<dbReference type="RefSeq" id="WP_406788321.1">
    <property type="nucleotide sequence ID" value="NZ_JBJIAA010000011.1"/>
</dbReference>
<dbReference type="InterPro" id="IPR012001">
    <property type="entry name" value="Thiamin_PyroP_enz_TPP-bd_dom"/>
</dbReference>
<feature type="domain" description="Thiamine pyrophosphate enzyme N-terminal TPP-binding" evidence="6">
    <location>
        <begin position="3"/>
        <end position="123"/>
    </location>
</feature>
<evidence type="ECO:0000313" key="7">
    <source>
        <dbReference type="EMBL" id="MFL0251673.1"/>
    </source>
</evidence>
<evidence type="ECO:0000259" key="5">
    <source>
        <dbReference type="Pfam" id="PF02775"/>
    </source>
</evidence>
<evidence type="ECO:0000256" key="3">
    <source>
        <dbReference type="RuleBase" id="RU362132"/>
    </source>
</evidence>
<evidence type="ECO:0000259" key="4">
    <source>
        <dbReference type="Pfam" id="PF00205"/>
    </source>
</evidence>
<evidence type="ECO:0000259" key="6">
    <source>
        <dbReference type="Pfam" id="PF02776"/>
    </source>
</evidence>
<protein>
    <submittedName>
        <fullName evidence="7">Thiamine pyrophosphate-binding protein</fullName>
    </submittedName>
</protein>
<dbReference type="Gene3D" id="3.40.50.1220">
    <property type="entry name" value="TPP-binding domain"/>
    <property type="match status" value="1"/>
</dbReference>
<evidence type="ECO:0000256" key="1">
    <source>
        <dbReference type="ARBA" id="ARBA00007812"/>
    </source>
</evidence>
<feature type="domain" description="Thiamine pyrophosphate enzyme TPP-binding" evidence="5">
    <location>
        <begin position="405"/>
        <end position="555"/>
    </location>
</feature>
<dbReference type="Gene3D" id="3.40.50.970">
    <property type="match status" value="2"/>
</dbReference>
<dbReference type="InterPro" id="IPR045229">
    <property type="entry name" value="TPP_enz"/>
</dbReference>
<dbReference type="SUPFAM" id="SSF52467">
    <property type="entry name" value="DHS-like NAD/FAD-binding domain"/>
    <property type="match status" value="1"/>
</dbReference>